<evidence type="ECO:0000313" key="2">
    <source>
        <dbReference type="Proteomes" id="UP001157502"/>
    </source>
</evidence>
<keyword evidence="2" id="KW-1185">Reference proteome</keyword>
<name>A0ACC2GJ53_DALPE</name>
<sequence>MSQDLSQVLGNAKLYGDPHRHAVEGVASRCGVPWPHAGNSVSTTLAVSLSDRGKPLPTGKRYSLVRKTTGDGRETSSCYCGKEEWK</sequence>
<reference evidence="1" key="1">
    <citation type="submission" date="2021-05" db="EMBL/GenBank/DDBJ databases">
        <authorList>
            <person name="Pan Q."/>
            <person name="Jouanno E."/>
            <person name="Zahm M."/>
            <person name="Klopp C."/>
            <person name="Cabau C."/>
            <person name="Louis A."/>
            <person name="Berthelot C."/>
            <person name="Parey E."/>
            <person name="Roest Crollius H."/>
            <person name="Montfort J."/>
            <person name="Robinson-Rechavi M."/>
            <person name="Bouchez O."/>
            <person name="Lampietro C."/>
            <person name="Lopez Roques C."/>
            <person name="Donnadieu C."/>
            <person name="Postlethwait J."/>
            <person name="Bobe J."/>
            <person name="Dillon D."/>
            <person name="Chandos A."/>
            <person name="von Hippel F."/>
            <person name="Guiguen Y."/>
        </authorList>
    </citation>
    <scope>NUCLEOTIDE SEQUENCE</scope>
    <source>
        <strain evidence="1">YG-Jan2019</strain>
    </source>
</reference>
<organism evidence="1 2">
    <name type="scientific">Dallia pectoralis</name>
    <name type="common">Alaska blackfish</name>
    <dbReference type="NCBI Taxonomy" id="75939"/>
    <lineage>
        <taxon>Eukaryota</taxon>
        <taxon>Metazoa</taxon>
        <taxon>Chordata</taxon>
        <taxon>Craniata</taxon>
        <taxon>Vertebrata</taxon>
        <taxon>Euteleostomi</taxon>
        <taxon>Actinopterygii</taxon>
        <taxon>Neopterygii</taxon>
        <taxon>Teleostei</taxon>
        <taxon>Protacanthopterygii</taxon>
        <taxon>Esociformes</taxon>
        <taxon>Umbridae</taxon>
        <taxon>Dallia</taxon>
    </lineage>
</organism>
<accession>A0ACC2GJ53</accession>
<dbReference type="EMBL" id="CM055739">
    <property type="protein sequence ID" value="KAJ8003592.1"/>
    <property type="molecule type" value="Genomic_DNA"/>
</dbReference>
<dbReference type="Proteomes" id="UP001157502">
    <property type="component" value="Chromosome 12"/>
</dbReference>
<proteinExistence type="predicted"/>
<protein>
    <submittedName>
        <fullName evidence="1">Uncharacterized protein</fullName>
    </submittedName>
</protein>
<evidence type="ECO:0000313" key="1">
    <source>
        <dbReference type="EMBL" id="KAJ8003592.1"/>
    </source>
</evidence>
<gene>
    <name evidence="1" type="ORF">DPEC_G00149940</name>
</gene>
<comment type="caution">
    <text evidence="1">The sequence shown here is derived from an EMBL/GenBank/DDBJ whole genome shotgun (WGS) entry which is preliminary data.</text>
</comment>